<evidence type="ECO:0000313" key="2">
    <source>
        <dbReference type="EMBL" id="PZW38825.1"/>
    </source>
</evidence>
<accession>A0A2W7I0N9</accession>
<gene>
    <name evidence="2" type="ORF">LX95_02494</name>
</gene>
<evidence type="ECO:0000313" key="3">
    <source>
        <dbReference type="Proteomes" id="UP000249542"/>
    </source>
</evidence>
<name>A0A2W7I0N9_9FLAO</name>
<keyword evidence="1" id="KW-0812">Transmembrane</keyword>
<protein>
    <submittedName>
        <fullName evidence="2">Uncharacterized protein</fullName>
    </submittedName>
</protein>
<proteinExistence type="predicted"/>
<keyword evidence="1" id="KW-1133">Transmembrane helix</keyword>
<evidence type="ECO:0000256" key="1">
    <source>
        <dbReference type="SAM" id="Phobius"/>
    </source>
</evidence>
<dbReference type="Proteomes" id="UP000249542">
    <property type="component" value="Unassembled WGS sequence"/>
</dbReference>
<dbReference type="AlphaFoldDB" id="A0A2W7I0N9"/>
<reference evidence="2 3" key="1">
    <citation type="submission" date="2018-06" db="EMBL/GenBank/DDBJ databases">
        <title>Genomic Encyclopedia of Archaeal and Bacterial Type Strains, Phase II (KMG-II): from individual species to whole genera.</title>
        <authorList>
            <person name="Goeker M."/>
        </authorList>
    </citation>
    <scope>NUCLEOTIDE SEQUENCE [LARGE SCALE GENOMIC DNA]</scope>
    <source>
        <strain evidence="2 3">DSM 15361</strain>
    </source>
</reference>
<feature type="transmembrane region" description="Helical" evidence="1">
    <location>
        <begin position="12"/>
        <end position="35"/>
    </location>
</feature>
<organism evidence="2 3">
    <name type="scientific">Mesonia algae</name>
    <dbReference type="NCBI Taxonomy" id="213248"/>
    <lineage>
        <taxon>Bacteria</taxon>
        <taxon>Pseudomonadati</taxon>
        <taxon>Bacteroidota</taxon>
        <taxon>Flavobacteriia</taxon>
        <taxon>Flavobacteriales</taxon>
        <taxon>Flavobacteriaceae</taxon>
        <taxon>Mesonia</taxon>
    </lineage>
</organism>
<keyword evidence="3" id="KW-1185">Reference proteome</keyword>
<keyword evidence="1" id="KW-0472">Membrane</keyword>
<sequence>MLKSVFVEKIDEFIYPLIKYIIALLFLSFPAFFFAQQTDFNNNKSSIYGDSFTPKGDLRALVIYVNFKEPALNSERHEMTHWPIGSKFPVYYGKSVVDERTGKLIWAHQDPSDFQTKTYFNNDIYLNLSEFYYAMSQGKFRFYAEVLKDPITNKPIDININPKGITSYGEIVEKVYHKIAEIFPQDYDWSRFDNIQNNPSFEFNSSVSFDNPQPDNKIDYVILNFRNDNRWSPHPNGQIKSNWPKAIAGAGIEKTIGRNSRGDIKIGGKSGIRIFFSQGKIYERIELIIHEMAHTFMNNPHTVMANKASGDYYYYNYGWGLMDSFSNFMPLANSWERWYAGWINITHDINEKNYVKKKQYLLKDYLEFGQTMRIKLPNTENEYIWLENHQLNNPYYKRPDLLVDAFGDSIITKQKGLVGFIEKIAPSREELYPFSRGTNGIKIIYGKGNYDYTFKELKEEAYAWGSEILDVKKEDVNAYGGQHEASFFRYDFNDNDKIEHAKSANGARGNYIDGYNIIEVDGKPIWGYVGPNLTLPNKKLSAFSNPPLTNFQKFDWRKDKMAPVILHSLSIHPKKMNNGIYRISINYEDGKIDNDFRMTGNIVLPAGVKIILEKKKKLKINKSKTYNSSKSINGSFIKNTNFLVENEGTFQFNKKSTIILNENSSLIFKKGSHLILEKGVKIIVKNGATLKIEEGVLFDIDKKVEISIFDGFIDIPDSIRNLIKI</sequence>
<dbReference type="EMBL" id="QKYV01000007">
    <property type="protein sequence ID" value="PZW38825.1"/>
    <property type="molecule type" value="Genomic_DNA"/>
</dbReference>
<comment type="caution">
    <text evidence="2">The sequence shown here is derived from an EMBL/GenBank/DDBJ whole genome shotgun (WGS) entry which is preliminary data.</text>
</comment>